<reference evidence="12" key="1">
    <citation type="journal article" date="2015" name="Proc. Natl. Acad. Sci. U.S.A.">
        <title>Genome sequence of the Asian Tiger mosquito, Aedes albopictus, reveals insights into its biology, genetics, and evolution.</title>
        <authorList>
            <person name="Chen X.G."/>
            <person name="Jiang X."/>
            <person name="Gu J."/>
            <person name="Xu M."/>
            <person name="Wu Y."/>
            <person name="Deng Y."/>
            <person name="Zhang C."/>
            <person name="Bonizzoni M."/>
            <person name="Dermauw W."/>
            <person name="Vontas J."/>
            <person name="Armbruster P."/>
            <person name="Huang X."/>
            <person name="Yang Y."/>
            <person name="Zhang H."/>
            <person name="He W."/>
            <person name="Peng H."/>
            <person name="Liu Y."/>
            <person name="Wu K."/>
            <person name="Chen J."/>
            <person name="Lirakis M."/>
            <person name="Topalis P."/>
            <person name="Van Leeuwen T."/>
            <person name="Hall A.B."/>
            <person name="Jiang X."/>
            <person name="Thorpe C."/>
            <person name="Mueller R.L."/>
            <person name="Sun C."/>
            <person name="Waterhouse R.M."/>
            <person name="Yan G."/>
            <person name="Tu Z.J."/>
            <person name="Fang X."/>
            <person name="James A.A."/>
        </authorList>
    </citation>
    <scope>NUCLEOTIDE SEQUENCE [LARGE SCALE GENOMIC DNA]</scope>
    <source>
        <strain evidence="12">Foshan</strain>
    </source>
</reference>
<name>A0ABM1ZEM2_AEDAL</name>
<evidence type="ECO:0000256" key="7">
    <source>
        <dbReference type="SAM" id="Coils"/>
    </source>
</evidence>
<dbReference type="Gene3D" id="3.30.160.60">
    <property type="entry name" value="Classic Zinc Finger"/>
    <property type="match status" value="3"/>
</dbReference>
<dbReference type="SUPFAM" id="SSF57716">
    <property type="entry name" value="Glucocorticoid receptor-like (DNA-binding domain)"/>
    <property type="match status" value="1"/>
</dbReference>
<feature type="domain" description="C2H2-type" evidence="9">
    <location>
        <begin position="509"/>
        <end position="536"/>
    </location>
</feature>
<sequence length="597" mass="69728">MLSLPKNIENICRLCLTESVDGSDMLPLFPVRGGNPYAPNTVVSKILLCTSIKIEHHQGAPTIICEYCNARLEDWQTFREQCVGTDEYLKANYPRIFCPDEAKAEEIIKQQTQLYQNQQQLQHQTRFQEQQQQRQQQQQQQEQQQQLQAQQKHAQEQQQQFLQQQKLQQQQQQEFFQQMTDLPPQSEDDNGSFLFGEEVNPEDMMDPEDQFYDDERDETEQESLIQQLNRTIRVPKWSKEFAAKLNSLLHVVGGERPHQCKVCRKRFLRRPHCRRHVAQAHVAVIESVKLPKNWELTAGRRFVFAREPVQKVMEPVPPSPPPREEHYEPSLERPHQCEVCKKCFKRSQHLRRHRTSHLQIEIDRSEIMRGITEQQRAQQQLHTLTNLNHPEMEIPLTNGNGPHGQSIKAEDDDDDDVIALSDDDEDMGEEISPEEFIGGQFTQDIAPAEIVPEPLEPPKQPRLSDIPHIFYGSEDDDEDEEDERQFITKNGTIRKRAPPMPKLPGERPYQCRKCKKLFKRSDHLKSHLKTHRKETDYQCDWCLKGFRYRQNYLIHVKNKTCFNTDKGLLTGHPMSNPVSHSGSSRSSSRDNDEVLGD</sequence>
<evidence type="ECO:0008006" key="13">
    <source>
        <dbReference type="Google" id="ProtNLM"/>
    </source>
</evidence>
<evidence type="ECO:0000256" key="4">
    <source>
        <dbReference type="ARBA" id="ARBA00022833"/>
    </source>
</evidence>
<feature type="domain" description="C2H2-type" evidence="9">
    <location>
        <begin position="335"/>
        <end position="357"/>
    </location>
</feature>
<keyword evidence="4 6" id="KW-0862">Zinc</keyword>
<dbReference type="PANTHER" id="PTHR24408:SF58">
    <property type="entry name" value="TRANSCRIPTION FACTOR (TFIIIA), PUTATIVE (AFU_ORTHOLOGUE AFUA_1G05150)-RELATED"/>
    <property type="match status" value="1"/>
</dbReference>
<dbReference type="Gene3D" id="3.40.1800.20">
    <property type="match status" value="1"/>
</dbReference>
<dbReference type="PROSITE" id="PS00028">
    <property type="entry name" value="ZINC_FINGER_C2H2_1"/>
    <property type="match status" value="3"/>
</dbReference>
<feature type="compositionally biased region" description="Acidic residues" evidence="8">
    <location>
        <begin position="199"/>
        <end position="208"/>
    </location>
</feature>
<dbReference type="EnsemblMetazoa" id="AALFPA23_017715.R25951">
    <property type="protein sequence ID" value="AALFPA23_017715.P25951"/>
    <property type="gene ID" value="AALFPA23_017715"/>
</dbReference>
<feature type="binding site" evidence="6">
    <location>
        <position position="68"/>
    </location>
    <ligand>
        <name>Zn(2+)</name>
        <dbReference type="ChEBI" id="CHEBI:29105"/>
    </ligand>
</feature>
<dbReference type="SUPFAM" id="SSF57667">
    <property type="entry name" value="beta-beta-alpha zinc fingers"/>
    <property type="match status" value="3"/>
</dbReference>
<evidence type="ECO:0000256" key="3">
    <source>
        <dbReference type="ARBA" id="ARBA00022771"/>
    </source>
</evidence>
<feature type="region of interest" description="Disordered" evidence="8">
    <location>
        <begin position="181"/>
        <end position="208"/>
    </location>
</feature>
<dbReference type="RefSeq" id="XP_019563359.3">
    <property type="nucleotide sequence ID" value="XM_019707814.3"/>
</dbReference>
<dbReference type="InterPro" id="IPR013087">
    <property type="entry name" value="Znf_C2H2_type"/>
</dbReference>
<keyword evidence="3 5" id="KW-0863">Zinc-finger</keyword>
<feature type="region of interest" description="Disordered" evidence="8">
    <location>
        <begin position="572"/>
        <end position="597"/>
    </location>
</feature>
<keyword evidence="1 6" id="KW-0479">Metal-binding</keyword>
<evidence type="ECO:0000256" key="1">
    <source>
        <dbReference type="ARBA" id="ARBA00022723"/>
    </source>
</evidence>
<keyword evidence="12" id="KW-1185">Reference proteome</keyword>
<dbReference type="SMART" id="SM00868">
    <property type="entry name" value="zf-AD"/>
    <property type="match status" value="1"/>
</dbReference>
<evidence type="ECO:0000256" key="2">
    <source>
        <dbReference type="ARBA" id="ARBA00022737"/>
    </source>
</evidence>
<evidence type="ECO:0000259" key="10">
    <source>
        <dbReference type="PROSITE" id="PS51915"/>
    </source>
</evidence>
<proteinExistence type="predicted"/>
<feature type="compositionally biased region" description="Low complexity" evidence="8">
    <location>
        <begin position="575"/>
        <end position="586"/>
    </location>
</feature>
<dbReference type="PANTHER" id="PTHR24408">
    <property type="entry name" value="ZINC FINGER PROTEIN"/>
    <property type="match status" value="1"/>
</dbReference>
<evidence type="ECO:0000256" key="6">
    <source>
        <dbReference type="PROSITE-ProRule" id="PRU01263"/>
    </source>
</evidence>
<dbReference type="Proteomes" id="UP000069940">
    <property type="component" value="Unassembled WGS sequence"/>
</dbReference>
<evidence type="ECO:0000313" key="11">
    <source>
        <dbReference type="EnsemblMetazoa" id="AALFPA23_017715.P25952"/>
    </source>
</evidence>
<dbReference type="RefSeq" id="XP_062712246.1">
    <property type="nucleotide sequence ID" value="XM_062856262.1"/>
</dbReference>
<dbReference type="InterPro" id="IPR012934">
    <property type="entry name" value="Znf_AD"/>
</dbReference>
<reference evidence="11" key="2">
    <citation type="submission" date="2025-05" db="UniProtKB">
        <authorList>
            <consortium name="EnsemblMetazoa"/>
        </authorList>
    </citation>
    <scope>IDENTIFICATION</scope>
    <source>
        <strain evidence="11">Foshan</strain>
    </source>
</reference>
<protein>
    <recommendedName>
        <fullName evidence="13">C2h2-type zn-finger protein</fullName>
    </recommendedName>
</protein>
<organism evidence="11 12">
    <name type="scientific">Aedes albopictus</name>
    <name type="common">Asian tiger mosquito</name>
    <name type="synonym">Stegomyia albopicta</name>
    <dbReference type="NCBI Taxonomy" id="7160"/>
    <lineage>
        <taxon>Eukaryota</taxon>
        <taxon>Metazoa</taxon>
        <taxon>Ecdysozoa</taxon>
        <taxon>Arthropoda</taxon>
        <taxon>Hexapoda</taxon>
        <taxon>Insecta</taxon>
        <taxon>Pterygota</taxon>
        <taxon>Neoptera</taxon>
        <taxon>Endopterygota</taxon>
        <taxon>Diptera</taxon>
        <taxon>Nematocera</taxon>
        <taxon>Culicoidea</taxon>
        <taxon>Culicidae</taxon>
        <taxon>Culicinae</taxon>
        <taxon>Aedini</taxon>
        <taxon>Aedes</taxon>
        <taxon>Stegomyia</taxon>
    </lineage>
</organism>
<feature type="binding site" evidence="6">
    <location>
        <position position="12"/>
    </location>
    <ligand>
        <name>Zn(2+)</name>
        <dbReference type="ChEBI" id="CHEBI:29105"/>
    </ligand>
</feature>
<keyword evidence="2" id="KW-0677">Repeat</keyword>
<dbReference type="SMART" id="SM00355">
    <property type="entry name" value="ZnF_C2H2"/>
    <property type="match status" value="4"/>
</dbReference>
<keyword evidence="7" id="KW-0175">Coiled coil</keyword>
<dbReference type="PROSITE" id="PS50157">
    <property type="entry name" value="ZINC_FINGER_C2H2_2"/>
    <property type="match status" value="2"/>
</dbReference>
<dbReference type="GeneID" id="109431579"/>
<dbReference type="Pfam" id="PF07776">
    <property type="entry name" value="zf-AD"/>
    <property type="match status" value="1"/>
</dbReference>
<evidence type="ECO:0000259" key="9">
    <source>
        <dbReference type="PROSITE" id="PS50157"/>
    </source>
</evidence>
<feature type="binding site" evidence="6">
    <location>
        <position position="65"/>
    </location>
    <ligand>
        <name>Zn(2+)</name>
        <dbReference type="ChEBI" id="CHEBI:29105"/>
    </ligand>
</feature>
<dbReference type="InterPro" id="IPR036236">
    <property type="entry name" value="Znf_C2H2_sf"/>
</dbReference>
<feature type="binding site" evidence="6">
    <location>
        <position position="15"/>
    </location>
    <ligand>
        <name>Zn(2+)</name>
        <dbReference type="ChEBI" id="CHEBI:29105"/>
    </ligand>
</feature>
<evidence type="ECO:0000256" key="8">
    <source>
        <dbReference type="SAM" id="MobiDB-lite"/>
    </source>
</evidence>
<evidence type="ECO:0000313" key="12">
    <source>
        <dbReference type="Proteomes" id="UP000069940"/>
    </source>
</evidence>
<feature type="compositionally biased region" description="Basic and acidic residues" evidence="8">
    <location>
        <begin position="587"/>
        <end position="597"/>
    </location>
</feature>
<evidence type="ECO:0000256" key="5">
    <source>
        <dbReference type="PROSITE-ProRule" id="PRU00042"/>
    </source>
</evidence>
<dbReference type="PROSITE" id="PS51915">
    <property type="entry name" value="ZAD"/>
    <property type="match status" value="1"/>
</dbReference>
<feature type="coiled-coil region" evidence="7">
    <location>
        <begin position="127"/>
        <end position="160"/>
    </location>
</feature>
<dbReference type="Pfam" id="PF00096">
    <property type="entry name" value="zf-C2H2"/>
    <property type="match status" value="2"/>
</dbReference>
<dbReference type="EnsemblMetazoa" id="AALFPA23_017715.R25952">
    <property type="protein sequence ID" value="AALFPA23_017715.P25952"/>
    <property type="gene ID" value="AALFPA23_017715"/>
</dbReference>
<feature type="domain" description="ZAD" evidence="10">
    <location>
        <begin position="10"/>
        <end position="92"/>
    </location>
</feature>
<accession>A0ABM1ZEM2</accession>